<dbReference type="InterPro" id="IPR051022">
    <property type="entry name" value="Notch_Cell-Fate_Det"/>
</dbReference>
<proteinExistence type="predicted"/>
<dbReference type="OrthoDB" id="1921288at2759"/>
<gene>
    <name evidence="8" type="ORF">CBR_g46021</name>
</gene>
<comment type="caution">
    <text evidence="4">Lacks conserved residue(s) required for the propagation of feature annotation.</text>
</comment>
<dbReference type="SUPFAM" id="SSF57196">
    <property type="entry name" value="EGF/Laminin"/>
    <property type="match status" value="2"/>
</dbReference>
<evidence type="ECO:0000256" key="4">
    <source>
        <dbReference type="PROSITE-ProRule" id="PRU00076"/>
    </source>
</evidence>
<dbReference type="STRING" id="69332.A0A388M018"/>
<keyword evidence="6" id="KW-1133">Transmembrane helix</keyword>
<sequence length="339" mass="36762">MEYGGRRFFQFQPSLFLSSSFFSFFLISWAISVEPNSASSTATPAGPGGVAAVPSVQSPRTCECLNGGQCTDGPLGAGRAPPVCTCPEANATNPHYFRGTLCQTPAVRCNDTWWCENGGICDRIADGFKCNCTGSFQGVKCATPVQMCDENVWCANGGQCGTSESNRTICKCPSTHTGANCEREIEDQDLEALLNVTATTNSTLPVQPLPTEGNSIQDKAKYVRVFFLMLGALLLIWAVSFGIVQYRRRLKNPPQQWIFSKSFQPGAVEDEKSHRSNSLLGKDLYSSSILGSHFDFDLGGTDDIELTVGGRGARSPFHGSKDKGPFEDSRDPFRWEGNG</sequence>
<evidence type="ECO:0000313" key="9">
    <source>
        <dbReference type="Proteomes" id="UP000265515"/>
    </source>
</evidence>
<organism evidence="8 9">
    <name type="scientific">Chara braunii</name>
    <name type="common">Braun's stonewort</name>
    <dbReference type="NCBI Taxonomy" id="69332"/>
    <lineage>
        <taxon>Eukaryota</taxon>
        <taxon>Viridiplantae</taxon>
        <taxon>Streptophyta</taxon>
        <taxon>Charophyceae</taxon>
        <taxon>Charales</taxon>
        <taxon>Characeae</taxon>
        <taxon>Chara</taxon>
    </lineage>
</organism>
<dbReference type="AlphaFoldDB" id="A0A388M018"/>
<dbReference type="PROSITE" id="PS50026">
    <property type="entry name" value="EGF_3"/>
    <property type="match status" value="2"/>
</dbReference>
<reference evidence="8 9" key="1">
    <citation type="journal article" date="2018" name="Cell">
        <title>The Chara Genome: Secondary Complexity and Implications for Plant Terrestrialization.</title>
        <authorList>
            <person name="Nishiyama T."/>
            <person name="Sakayama H."/>
            <person name="Vries J.D."/>
            <person name="Buschmann H."/>
            <person name="Saint-Marcoux D."/>
            <person name="Ullrich K.K."/>
            <person name="Haas F.B."/>
            <person name="Vanderstraeten L."/>
            <person name="Becker D."/>
            <person name="Lang D."/>
            <person name="Vosolsobe S."/>
            <person name="Rombauts S."/>
            <person name="Wilhelmsson P.K.I."/>
            <person name="Janitza P."/>
            <person name="Kern R."/>
            <person name="Heyl A."/>
            <person name="Rumpler F."/>
            <person name="Villalobos L.I.A.C."/>
            <person name="Clay J.M."/>
            <person name="Skokan R."/>
            <person name="Toyoda A."/>
            <person name="Suzuki Y."/>
            <person name="Kagoshima H."/>
            <person name="Schijlen E."/>
            <person name="Tajeshwar N."/>
            <person name="Catarino B."/>
            <person name="Hetherington A.J."/>
            <person name="Saltykova A."/>
            <person name="Bonnot C."/>
            <person name="Breuninger H."/>
            <person name="Symeonidi A."/>
            <person name="Radhakrishnan G.V."/>
            <person name="Van Nieuwerburgh F."/>
            <person name="Deforce D."/>
            <person name="Chang C."/>
            <person name="Karol K.G."/>
            <person name="Hedrich R."/>
            <person name="Ulvskov P."/>
            <person name="Glockner G."/>
            <person name="Delwiche C.F."/>
            <person name="Petrasek J."/>
            <person name="Van de Peer Y."/>
            <person name="Friml J."/>
            <person name="Beilby M."/>
            <person name="Dolan L."/>
            <person name="Kohara Y."/>
            <person name="Sugano S."/>
            <person name="Fujiyama A."/>
            <person name="Delaux P.-M."/>
            <person name="Quint M."/>
            <person name="TheiBen G."/>
            <person name="Hagemann M."/>
            <person name="Harholt J."/>
            <person name="Dunand C."/>
            <person name="Zachgo S."/>
            <person name="Langdale J."/>
            <person name="Maumus F."/>
            <person name="Straeten D.V.D."/>
            <person name="Gould S.B."/>
            <person name="Rensing S.A."/>
        </authorList>
    </citation>
    <scope>NUCLEOTIDE SEQUENCE [LARGE SCALE GENOMIC DNA]</scope>
    <source>
        <strain evidence="8 9">S276</strain>
    </source>
</reference>
<evidence type="ECO:0000256" key="5">
    <source>
        <dbReference type="SAM" id="MobiDB-lite"/>
    </source>
</evidence>
<dbReference type="Gene3D" id="2.10.25.10">
    <property type="entry name" value="Laminin"/>
    <property type="match status" value="2"/>
</dbReference>
<dbReference type="InterPro" id="IPR000742">
    <property type="entry name" value="EGF"/>
</dbReference>
<dbReference type="Gramene" id="GBG87865">
    <property type="protein sequence ID" value="GBG87865"/>
    <property type="gene ID" value="CBR_g46021"/>
</dbReference>
<dbReference type="PANTHER" id="PTHR24049">
    <property type="entry name" value="CRUMBS FAMILY MEMBER"/>
    <property type="match status" value="1"/>
</dbReference>
<feature type="disulfide bond" evidence="4">
    <location>
        <begin position="132"/>
        <end position="141"/>
    </location>
</feature>
<dbReference type="PROSITE" id="PS00022">
    <property type="entry name" value="EGF_1"/>
    <property type="match status" value="2"/>
</dbReference>
<evidence type="ECO:0000313" key="8">
    <source>
        <dbReference type="EMBL" id="GBG87865.1"/>
    </source>
</evidence>
<feature type="domain" description="EGF-like" evidence="7">
    <location>
        <begin position="144"/>
        <end position="182"/>
    </location>
</feature>
<protein>
    <recommendedName>
        <fullName evidence="7">EGF-like domain-containing protein</fullName>
    </recommendedName>
</protein>
<feature type="region of interest" description="Disordered" evidence="5">
    <location>
        <begin position="310"/>
        <end position="339"/>
    </location>
</feature>
<keyword evidence="6" id="KW-0812">Transmembrane</keyword>
<evidence type="ECO:0000256" key="2">
    <source>
        <dbReference type="ARBA" id="ARBA00022737"/>
    </source>
</evidence>
<dbReference type="Proteomes" id="UP000265515">
    <property type="component" value="Unassembled WGS sequence"/>
</dbReference>
<keyword evidence="2" id="KW-0677">Repeat</keyword>
<accession>A0A388M018</accession>
<dbReference type="EMBL" id="BFEA01000636">
    <property type="protein sequence ID" value="GBG87865.1"/>
    <property type="molecule type" value="Genomic_DNA"/>
</dbReference>
<evidence type="ECO:0000256" key="1">
    <source>
        <dbReference type="ARBA" id="ARBA00022536"/>
    </source>
</evidence>
<evidence type="ECO:0000256" key="6">
    <source>
        <dbReference type="SAM" id="Phobius"/>
    </source>
</evidence>
<evidence type="ECO:0000256" key="3">
    <source>
        <dbReference type="ARBA" id="ARBA00023157"/>
    </source>
</evidence>
<keyword evidence="1 4" id="KW-0245">EGF-like domain</keyword>
<feature type="disulfide bond" evidence="4">
    <location>
        <begin position="172"/>
        <end position="181"/>
    </location>
</feature>
<keyword evidence="3 4" id="KW-1015">Disulfide bond</keyword>
<name>A0A388M018_CHABU</name>
<feature type="domain" description="EGF-like" evidence="7">
    <location>
        <begin position="105"/>
        <end position="142"/>
    </location>
</feature>
<evidence type="ECO:0000259" key="7">
    <source>
        <dbReference type="PROSITE" id="PS50026"/>
    </source>
</evidence>
<keyword evidence="9" id="KW-1185">Reference proteome</keyword>
<feature type="compositionally biased region" description="Basic and acidic residues" evidence="5">
    <location>
        <begin position="319"/>
        <end position="339"/>
    </location>
</feature>
<feature type="transmembrane region" description="Helical" evidence="6">
    <location>
        <begin position="222"/>
        <end position="244"/>
    </location>
</feature>
<comment type="caution">
    <text evidence="8">The sequence shown here is derived from an EMBL/GenBank/DDBJ whole genome shotgun (WGS) entry which is preliminary data.</text>
</comment>
<keyword evidence="6" id="KW-0472">Membrane</keyword>